<dbReference type="AlphaFoldDB" id="A0A2Z6NTX6"/>
<sequence length="286" mass="32577">MDTEGVTSANLGRFNLTLARLISLLTLIQWNLTQISGGALEFTDCKNCVRLSSFGKPHSLKRLELWYMDNLKYLDDECQDGTDVRVFPSLEDLVLKWLPNLEGLLKVERGEMFPCLSHLEIASCPKLRRVPCLQSLKRLTIRGFNNELLGSISILCGLTTLNLFDGYKCELTSFPEGMLRNLTCLQNLRIFSYPKLKELPNEPFNLAMEHFHIPHCDELESLPEQSLRTLEIWDCKGLLCLPEGIRHLTSLEYLLILSSPTLVKRCKEGTGEDWDKIAHIPRLSIG</sequence>
<keyword evidence="1" id="KW-0611">Plant defense</keyword>
<proteinExistence type="predicted"/>
<protein>
    <recommendedName>
        <fullName evidence="5">NB-ARC domain-containing protein</fullName>
    </recommendedName>
</protein>
<dbReference type="InterPro" id="IPR032675">
    <property type="entry name" value="LRR_dom_sf"/>
</dbReference>
<dbReference type="Gene3D" id="3.80.10.10">
    <property type="entry name" value="Ribonuclease Inhibitor"/>
    <property type="match status" value="2"/>
</dbReference>
<dbReference type="OrthoDB" id="913790at2759"/>
<dbReference type="PANTHER" id="PTHR36766">
    <property type="entry name" value="PLANT BROAD-SPECTRUM MILDEW RESISTANCE PROTEIN RPW8"/>
    <property type="match status" value="1"/>
</dbReference>
<organism evidence="3 4">
    <name type="scientific">Trifolium subterraneum</name>
    <name type="common">Subterranean clover</name>
    <dbReference type="NCBI Taxonomy" id="3900"/>
    <lineage>
        <taxon>Eukaryota</taxon>
        <taxon>Viridiplantae</taxon>
        <taxon>Streptophyta</taxon>
        <taxon>Embryophyta</taxon>
        <taxon>Tracheophyta</taxon>
        <taxon>Spermatophyta</taxon>
        <taxon>Magnoliopsida</taxon>
        <taxon>eudicotyledons</taxon>
        <taxon>Gunneridae</taxon>
        <taxon>Pentapetalae</taxon>
        <taxon>rosids</taxon>
        <taxon>fabids</taxon>
        <taxon>Fabales</taxon>
        <taxon>Fabaceae</taxon>
        <taxon>Papilionoideae</taxon>
        <taxon>50 kb inversion clade</taxon>
        <taxon>NPAAA clade</taxon>
        <taxon>Hologalegina</taxon>
        <taxon>IRL clade</taxon>
        <taxon>Trifolieae</taxon>
        <taxon>Trifolium</taxon>
    </lineage>
</organism>
<gene>
    <name evidence="3" type="ORF">TSUD_245850</name>
</gene>
<feature type="chain" id="PRO_5016299174" description="NB-ARC domain-containing protein" evidence="2">
    <location>
        <begin position="34"/>
        <end position="286"/>
    </location>
</feature>
<dbReference type="SUPFAM" id="SSF52058">
    <property type="entry name" value="L domain-like"/>
    <property type="match status" value="1"/>
</dbReference>
<evidence type="ECO:0000313" key="3">
    <source>
        <dbReference type="EMBL" id="GAU47694.1"/>
    </source>
</evidence>
<keyword evidence="2" id="KW-0732">Signal</keyword>
<accession>A0A2Z6NTX6</accession>
<evidence type="ECO:0008006" key="5">
    <source>
        <dbReference type="Google" id="ProtNLM"/>
    </source>
</evidence>
<keyword evidence="4" id="KW-1185">Reference proteome</keyword>
<dbReference type="GO" id="GO:0006952">
    <property type="term" value="P:defense response"/>
    <property type="evidence" value="ECO:0007669"/>
    <property type="project" value="UniProtKB-KW"/>
</dbReference>
<evidence type="ECO:0000256" key="2">
    <source>
        <dbReference type="SAM" id="SignalP"/>
    </source>
</evidence>
<dbReference type="Proteomes" id="UP000242715">
    <property type="component" value="Unassembled WGS sequence"/>
</dbReference>
<evidence type="ECO:0000256" key="1">
    <source>
        <dbReference type="ARBA" id="ARBA00022821"/>
    </source>
</evidence>
<feature type="signal peptide" evidence="2">
    <location>
        <begin position="1"/>
        <end position="33"/>
    </location>
</feature>
<name>A0A2Z6NTX6_TRISU</name>
<reference evidence="4" key="1">
    <citation type="journal article" date="2017" name="Front. Plant Sci.">
        <title>Climate Clever Clovers: New Paradigm to Reduce the Environmental Footprint of Ruminants by Breeding Low Methanogenic Forages Utilizing Haplotype Variation.</title>
        <authorList>
            <person name="Kaur P."/>
            <person name="Appels R."/>
            <person name="Bayer P.E."/>
            <person name="Keeble-Gagnere G."/>
            <person name="Wang J."/>
            <person name="Hirakawa H."/>
            <person name="Shirasawa K."/>
            <person name="Vercoe P."/>
            <person name="Stefanova K."/>
            <person name="Durmic Z."/>
            <person name="Nichols P."/>
            <person name="Revell C."/>
            <person name="Isobe S.N."/>
            <person name="Edwards D."/>
            <person name="Erskine W."/>
        </authorList>
    </citation>
    <scope>NUCLEOTIDE SEQUENCE [LARGE SCALE GENOMIC DNA]</scope>
    <source>
        <strain evidence="4">cv. Daliak</strain>
    </source>
</reference>
<dbReference type="EMBL" id="DF974338">
    <property type="protein sequence ID" value="GAU47694.1"/>
    <property type="molecule type" value="Genomic_DNA"/>
</dbReference>
<evidence type="ECO:0000313" key="4">
    <source>
        <dbReference type="Proteomes" id="UP000242715"/>
    </source>
</evidence>
<dbReference type="PANTHER" id="PTHR36766:SF70">
    <property type="entry name" value="DISEASE RESISTANCE PROTEIN RGA4"/>
    <property type="match status" value="1"/>
</dbReference>